<evidence type="ECO:0000313" key="4">
    <source>
        <dbReference type="Proteomes" id="UP000682733"/>
    </source>
</evidence>
<feature type="region of interest" description="Disordered" evidence="1">
    <location>
        <begin position="1"/>
        <end position="61"/>
    </location>
</feature>
<dbReference type="Proteomes" id="UP000677228">
    <property type="component" value="Unassembled WGS sequence"/>
</dbReference>
<gene>
    <name evidence="2" type="ORF">OVA965_LOCUS45346</name>
    <name evidence="3" type="ORF">TMI583_LOCUS48756</name>
</gene>
<dbReference type="AlphaFoldDB" id="A0A8S2XZ70"/>
<comment type="caution">
    <text evidence="3">The sequence shown here is derived from an EMBL/GenBank/DDBJ whole genome shotgun (WGS) entry which is preliminary data.</text>
</comment>
<organism evidence="3 4">
    <name type="scientific">Didymodactylos carnosus</name>
    <dbReference type="NCBI Taxonomy" id="1234261"/>
    <lineage>
        <taxon>Eukaryota</taxon>
        <taxon>Metazoa</taxon>
        <taxon>Spiralia</taxon>
        <taxon>Gnathifera</taxon>
        <taxon>Rotifera</taxon>
        <taxon>Eurotatoria</taxon>
        <taxon>Bdelloidea</taxon>
        <taxon>Philodinida</taxon>
        <taxon>Philodinidae</taxon>
        <taxon>Didymodactylos</taxon>
    </lineage>
</organism>
<dbReference type="EMBL" id="CAJNOK010070658">
    <property type="protein sequence ID" value="CAF1662320.1"/>
    <property type="molecule type" value="Genomic_DNA"/>
</dbReference>
<sequence length="61" mass="7070">MQSFDEPSLINSNEKSQNSSTNDNEKQDSVLDYDEMSPRDVQQLYEEAKWNGEMSDGTDYE</sequence>
<dbReference type="Proteomes" id="UP000682733">
    <property type="component" value="Unassembled WGS sequence"/>
</dbReference>
<feature type="compositionally biased region" description="Polar residues" evidence="1">
    <location>
        <begin position="1"/>
        <end position="22"/>
    </location>
</feature>
<evidence type="ECO:0000256" key="1">
    <source>
        <dbReference type="SAM" id="MobiDB-lite"/>
    </source>
</evidence>
<dbReference type="EMBL" id="CAJOBA010101531">
    <property type="protein sequence ID" value="CAF4521999.1"/>
    <property type="molecule type" value="Genomic_DNA"/>
</dbReference>
<evidence type="ECO:0000313" key="3">
    <source>
        <dbReference type="EMBL" id="CAF4521999.1"/>
    </source>
</evidence>
<accession>A0A8S2XZ70</accession>
<evidence type="ECO:0000313" key="2">
    <source>
        <dbReference type="EMBL" id="CAF1662320.1"/>
    </source>
</evidence>
<name>A0A8S2XZ70_9BILA</name>
<reference evidence="3" key="1">
    <citation type="submission" date="2021-02" db="EMBL/GenBank/DDBJ databases">
        <authorList>
            <person name="Nowell W R."/>
        </authorList>
    </citation>
    <scope>NUCLEOTIDE SEQUENCE</scope>
</reference>
<proteinExistence type="predicted"/>
<protein>
    <submittedName>
        <fullName evidence="3">Uncharacterized protein</fullName>
    </submittedName>
</protein>
<feature type="non-terminal residue" evidence="3">
    <location>
        <position position="1"/>
    </location>
</feature>